<gene>
    <name evidence="8" type="primary">namA_2</name>
    <name evidence="7" type="ORF">IRZ65_01470</name>
    <name evidence="8" type="ORF">NCTC11842_03588</name>
</gene>
<dbReference type="AlphaFoldDB" id="A0A2X2CMY4"/>
<evidence type="ECO:0000256" key="3">
    <source>
        <dbReference type="ARBA" id="ARBA00022643"/>
    </source>
</evidence>
<evidence type="ECO:0000256" key="4">
    <source>
        <dbReference type="ARBA" id="ARBA00022857"/>
    </source>
</evidence>
<organism evidence="8 9">
    <name type="scientific">Pseudomonas luteola</name>
    <dbReference type="NCBI Taxonomy" id="47886"/>
    <lineage>
        <taxon>Bacteria</taxon>
        <taxon>Pseudomonadati</taxon>
        <taxon>Pseudomonadota</taxon>
        <taxon>Gammaproteobacteria</taxon>
        <taxon>Pseudomonadales</taxon>
        <taxon>Pseudomonadaceae</taxon>
        <taxon>Pseudomonas</taxon>
    </lineage>
</organism>
<proteinExistence type="predicted"/>
<dbReference type="GO" id="GO:0010181">
    <property type="term" value="F:FMN binding"/>
    <property type="evidence" value="ECO:0007669"/>
    <property type="project" value="InterPro"/>
</dbReference>
<evidence type="ECO:0000259" key="6">
    <source>
        <dbReference type="Pfam" id="PF00724"/>
    </source>
</evidence>
<comment type="cofactor">
    <cofactor evidence="1">
        <name>FMN</name>
        <dbReference type="ChEBI" id="CHEBI:58210"/>
    </cofactor>
</comment>
<evidence type="ECO:0000313" key="8">
    <source>
        <dbReference type="EMBL" id="SPZ10002.1"/>
    </source>
</evidence>
<feature type="domain" description="NADH:flavin oxidoreductase/NADH oxidase N-terminal" evidence="6">
    <location>
        <begin position="3"/>
        <end position="340"/>
    </location>
</feature>
<evidence type="ECO:0000313" key="9">
    <source>
        <dbReference type="Proteomes" id="UP000250443"/>
    </source>
</evidence>
<dbReference type="Proteomes" id="UP000250443">
    <property type="component" value="Unassembled WGS sequence"/>
</dbReference>
<sequence length="363" mass="40087">MADLFSELKIKDVTLRNRIAVSPMCQYMAKDGMPNEWHFQNYASRAAGGAGLIVVEASAVSPEGRITPADLGIWNDEQAEAYKPIVNFIKSTGAVAGIQIAHAGRKASANRPWEGDDHLPEDHPLAWETIGPSDNAFGAHLPRAPKQMTVEDIHRVTADFVAAAKRALAAGFELLELHFAHGYLAQSFFSPLANKRTDEYGGDFEGRARFLLETFHAVREVWPQNLPLIVRLGVTDFVEGDQGMEESIELVRRFKEGGMDLIDVSMGFNTPDVSNVPWGKPGFMGDKAKQITDAVDVLTSISWSIREPKDANELIESGQTDLIMLGKAVLGDPFWPYHAAIELGRENPQDLLPPPYAAWLKRR</sequence>
<keyword evidence="3" id="KW-0288">FMN</keyword>
<dbReference type="Pfam" id="PF00724">
    <property type="entry name" value="Oxidored_FMN"/>
    <property type="match status" value="1"/>
</dbReference>
<dbReference type="EC" id="1.6.99.1" evidence="8"/>
<evidence type="ECO:0000256" key="2">
    <source>
        <dbReference type="ARBA" id="ARBA00022630"/>
    </source>
</evidence>
<keyword evidence="2" id="KW-0285">Flavoprotein</keyword>
<dbReference type="InterPro" id="IPR013785">
    <property type="entry name" value="Aldolase_TIM"/>
</dbReference>
<dbReference type="InterPro" id="IPR001155">
    <property type="entry name" value="OxRdtase_FMN_N"/>
</dbReference>
<keyword evidence="4" id="KW-0521">NADP</keyword>
<accession>A0A2X2CMY4</accession>
<dbReference type="PANTHER" id="PTHR43303:SF4">
    <property type="entry name" value="NADPH DEHYDROGENASE C23G7.10C-RELATED"/>
    <property type="match status" value="1"/>
</dbReference>
<dbReference type="RefSeq" id="WP_010797346.1">
    <property type="nucleotide sequence ID" value="NZ_CP069262.1"/>
</dbReference>
<evidence type="ECO:0000313" key="10">
    <source>
        <dbReference type="Proteomes" id="UP000626180"/>
    </source>
</evidence>
<keyword evidence="5 8" id="KW-0560">Oxidoreductase</keyword>
<evidence type="ECO:0000313" key="7">
    <source>
        <dbReference type="EMBL" id="MBF8639352.1"/>
    </source>
</evidence>
<evidence type="ECO:0000256" key="5">
    <source>
        <dbReference type="ARBA" id="ARBA00023002"/>
    </source>
</evidence>
<dbReference type="SUPFAM" id="SSF51395">
    <property type="entry name" value="FMN-linked oxidoreductases"/>
    <property type="match status" value="1"/>
</dbReference>
<dbReference type="InterPro" id="IPR044152">
    <property type="entry name" value="YqjM-like"/>
</dbReference>
<evidence type="ECO:0000256" key="1">
    <source>
        <dbReference type="ARBA" id="ARBA00001917"/>
    </source>
</evidence>
<dbReference type="CDD" id="cd02932">
    <property type="entry name" value="OYE_YqiM_FMN"/>
    <property type="match status" value="1"/>
</dbReference>
<dbReference type="GO" id="GO:0003959">
    <property type="term" value="F:NADPH dehydrogenase activity"/>
    <property type="evidence" value="ECO:0007669"/>
    <property type="project" value="UniProtKB-EC"/>
</dbReference>
<dbReference type="Proteomes" id="UP000626180">
    <property type="component" value="Unassembled WGS sequence"/>
</dbReference>
<dbReference type="EMBL" id="UAUF01000013">
    <property type="protein sequence ID" value="SPZ10002.1"/>
    <property type="molecule type" value="Genomic_DNA"/>
</dbReference>
<keyword evidence="10" id="KW-1185">Reference proteome</keyword>
<dbReference type="EMBL" id="JADMCD010000001">
    <property type="protein sequence ID" value="MBF8639352.1"/>
    <property type="molecule type" value="Genomic_DNA"/>
</dbReference>
<dbReference type="Gene3D" id="3.20.20.70">
    <property type="entry name" value="Aldolase class I"/>
    <property type="match status" value="1"/>
</dbReference>
<reference evidence="7 10" key="2">
    <citation type="submission" date="2020-10" db="EMBL/GenBank/DDBJ databases">
        <title>Genome sequences of Pseudomonas isolates.</title>
        <authorList>
            <person name="Wessels L."/>
            <person name="Reich F."/>
            <person name="Hammerl J."/>
        </authorList>
    </citation>
    <scope>NUCLEOTIDE SEQUENCE [LARGE SCALE GENOMIC DNA]</scope>
    <source>
        <strain evidence="7 10">20-MO00624-0</strain>
    </source>
</reference>
<dbReference type="PANTHER" id="PTHR43303">
    <property type="entry name" value="NADPH DEHYDROGENASE C23G7.10C-RELATED"/>
    <property type="match status" value="1"/>
</dbReference>
<reference evidence="8 9" key="1">
    <citation type="submission" date="2018-06" db="EMBL/GenBank/DDBJ databases">
        <authorList>
            <consortium name="Pathogen Informatics"/>
            <person name="Doyle S."/>
        </authorList>
    </citation>
    <scope>NUCLEOTIDE SEQUENCE [LARGE SCALE GENOMIC DNA]</scope>
    <source>
        <strain evidence="8 9">NCTC11842</strain>
    </source>
</reference>
<name>A0A2X2CMY4_PSELU</name>
<dbReference type="GO" id="GO:0050661">
    <property type="term" value="F:NADP binding"/>
    <property type="evidence" value="ECO:0007669"/>
    <property type="project" value="InterPro"/>
</dbReference>
<protein>
    <submittedName>
        <fullName evidence="7 8">NADH:flavin oxidoreductase</fullName>
        <ecNumber evidence="8">1.6.99.1</ecNumber>
    </submittedName>
</protein>